<dbReference type="Pfam" id="PF00296">
    <property type="entry name" value="Bac_luciferase"/>
    <property type="match status" value="1"/>
</dbReference>
<dbReference type="Proteomes" id="UP001519924">
    <property type="component" value="Unassembled WGS sequence"/>
</dbReference>
<accession>A0ABS7F3B9</accession>
<feature type="domain" description="Luciferase-like" evidence="2">
    <location>
        <begin position="14"/>
        <end position="319"/>
    </location>
</feature>
<evidence type="ECO:0000256" key="1">
    <source>
        <dbReference type="ARBA" id="ARBA00023002"/>
    </source>
</evidence>
<sequence length="347" mass="37159">MRLGITIGMIRGARPRLEMELVEEAERLGFHSVWCGEAYGTDAVTPVAWVLARTTRIKAGTGIMQIPARTPACAAMTAMTLQALSGNRFLCGVGPSGPQVVEGWHGVPYGDGLGRTREYIEIIRRILAREAPLEYAGTHYQIPYRGPGATGLGKPLKSICHADPDLPIYTASITPAGLRLAGEIADGTLPIFLSPEKADLVAGPILEGMRKAGRAADLSRFDIAPYTKIRVGADLQACRDAIKPELALYIGGMGARSKNFYNTYAARLGYEAAARRIQDLYLDGKRKEAAAAVPDALCDEVALLGPPERIRDRLQAWKAIAREGKVGTVVLAGATVEALRVAAEAVL</sequence>
<organism evidence="3 4">
    <name type="scientific">Caldovatus aquaticus</name>
    <dbReference type="NCBI Taxonomy" id="2865671"/>
    <lineage>
        <taxon>Bacteria</taxon>
        <taxon>Pseudomonadati</taxon>
        <taxon>Pseudomonadota</taxon>
        <taxon>Alphaproteobacteria</taxon>
        <taxon>Acetobacterales</taxon>
        <taxon>Roseomonadaceae</taxon>
        <taxon>Caldovatus</taxon>
    </lineage>
</organism>
<dbReference type="InterPro" id="IPR011251">
    <property type="entry name" value="Luciferase-like_dom"/>
</dbReference>
<dbReference type="RefSeq" id="WP_220117846.1">
    <property type="nucleotide sequence ID" value="NZ_JAHZUY010000029.1"/>
</dbReference>
<evidence type="ECO:0000259" key="2">
    <source>
        <dbReference type="Pfam" id="PF00296"/>
    </source>
</evidence>
<keyword evidence="1" id="KW-0560">Oxidoreductase</keyword>
<dbReference type="InterPro" id="IPR036661">
    <property type="entry name" value="Luciferase-like_sf"/>
</dbReference>
<proteinExistence type="predicted"/>
<dbReference type="SUPFAM" id="SSF51679">
    <property type="entry name" value="Bacterial luciferase-like"/>
    <property type="match status" value="1"/>
</dbReference>
<name>A0ABS7F3B9_9PROT</name>
<reference evidence="3 4" key="1">
    <citation type="submission" date="2021-08" db="EMBL/GenBank/DDBJ databases">
        <title>Caldovatus sediminis gen. nov., sp. nov., a moderately thermophilic bacterium isolated from a hot spring.</title>
        <authorList>
            <person name="Hu C.-J."/>
            <person name="Li W.-J."/>
            <person name="Xian W.-D."/>
        </authorList>
    </citation>
    <scope>NUCLEOTIDE SEQUENCE [LARGE SCALE GENOMIC DNA]</scope>
    <source>
        <strain evidence="3 4">SYSU G05006</strain>
    </source>
</reference>
<comment type="caution">
    <text evidence="3">The sequence shown here is derived from an EMBL/GenBank/DDBJ whole genome shotgun (WGS) entry which is preliminary data.</text>
</comment>
<dbReference type="Gene3D" id="3.20.20.30">
    <property type="entry name" value="Luciferase-like domain"/>
    <property type="match status" value="1"/>
</dbReference>
<dbReference type="InterPro" id="IPR019951">
    <property type="entry name" value="F420_OxRdatse_Rv3520c_pred"/>
</dbReference>
<dbReference type="PANTHER" id="PTHR43244">
    <property type="match status" value="1"/>
</dbReference>
<dbReference type="InterPro" id="IPR050564">
    <property type="entry name" value="F420-G6PD/mer"/>
</dbReference>
<evidence type="ECO:0000313" key="4">
    <source>
        <dbReference type="Proteomes" id="UP001519924"/>
    </source>
</evidence>
<dbReference type="PANTHER" id="PTHR43244:SF1">
    <property type="entry name" value="5,10-METHYLENETETRAHYDROMETHANOPTERIN REDUCTASE"/>
    <property type="match status" value="1"/>
</dbReference>
<dbReference type="EMBL" id="JAHZUY010000029">
    <property type="protein sequence ID" value="MBW8270101.1"/>
    <property type="molecule type" value="Genomic_DNA"/>
</dbReference>
<gene>
    <name evidence="3" type="ORF">K1J50_11450</name>
</gene>
<protein>
    <submittedName>
        <fullName evidence="3">LLM class F420-dependent oxidoreductase</fullName>
    </submittedName>
</protein>
<evidence type="ECO:0000313" key="3">
    <source>
        <dbReference type="EMBL" id="MBW8270101.1"/>
    </source>
</evidence>
<keyword evidence="4" id="KW-1185">Reference proteome</keyword>
<dbReference type="CDD" id="cd01097">
    <property type="entry name" value="Tetrahydromethanopterin_reductase"/>
    <property type="match status" value="1"/>
</dbReference>
<dbReference type="NCBIfam" id="TIGR03559">
    <property type="entry name" value="F420_Rv3520c"/>
    <property type="match status" value="1"/>
</dbReference>